<feature type="modified residue" description="4-aspartylphosphate" evidence="5">
    <location>
        <position position="59"/>
    </location>
</feature>
<feature type="domain" description="HTH LytTR-type" evidence="7">
    <location>
        <begin position="142"/>
        <end position="243"/>
    </location>
</feature>
<evidence type="ECO:0000259" key="7">
    <source>
        <dbReference type="PROSITE" id="PS50930"/>
    </source>
</evidence>
<reference evidence="8 13" key="1">
    <citation type="submission" date="2014-04" db="EMBL/GenBank/DDBJ databases">
        <title>Variable characteristics of bacteriocin-producing Streptococcus salivarius strains isolated from Malaysian subjects.</title>
        <authorList>
            <person name="Philip K."/>
            <person name="Barbour A."/>
        </authorList>
    </citation>
    <scope>NUCLEOTIDE SEQUENCE [LARGE SCALE GENOMIC DNA]</scope>
    <source>
        <strain evidence="8 13">NU10</strain>
    </source>
</reference>
<accession>A0A074J030</accession>
<dbReference type="Pfam" id="PF00072">
    <property type="entry name" value="Response_reg"/>
    <property type="match status" value="1"/>
</dbReference>
<reference evidence="9" key="4">
    <citation type="submission" date="2023-01" db="EMBL/GenBank/DDBJ databases">
        <title>Human gut microbiome strain richness.</title>
        <authorList>
            <person name="Chen-Liaw A."/>
        </authorList>
    </citation>
    <scope>NUCLEOTIDE SEQUENCE</scope>
    <source>
        <strain evidence="10">1001095st1_G4_1001095IJ_161003</strain>
        <strain evidence="9">1001283st1_B9_1001283B150217_161031</strain>
    </source>
</reference>
<feature type="domain" description="Response regulatory" evidence="6">
    <location>
        <begin position="2"/>
        <end position="126"/>
    </location>
</feature>
<keyword evidence="2" id="KW-0902">Two-component regulatory system</keyword>
<dbReference type="GO" id="GO:0003677">
    <property type="term" value="F:DNA binding"/>
    <property type="evidence" value="ECO:0007669"/>
    <property type="project" value="UniProtKB-KW"/>
</dbReference>
<evidence type="ECO:0000313" key="13">
    <source>
        <dbReference type="Proteomes" id="UP000027855"/>
    </source>
</evidence>
<reference evidence="11 14" key="2">
    <citation type="journal article" date="2019" name="Nat. Med.">
        <title>A library of human gut bacterial isolates paired with longitudinal multiomics data enables mechanistic microbiome research.</title>
        <authorList>
            <person name="Poyet M."/>
            <person name="Groussin M."/>
            <person name="Gibbons S.M."/>
            <person name="Avila-Pacheco J."/>
            <person name="Jiang X."/>
            <person name="Kearney S.M."/>
            <person name="Perrotta A.R."/>
            <person name="Berdy B."/>
            <person name="Zhao S."/>
            <person name="Lieberman T.D."/>
            <person name="Swanson P.K."/>
            <person name="Smith M."/>
            <person name="Roesemann S."/>
            <person name="Alexander J.E."/>
            <person name="Rich S.A."/>
            <person name="Livny J."/>
            <person name="Vlamakis H."/>
            <person name="Clish C."/>
            <person name="Bullock K."/>
            <person name="Deik A."/>
            <person name="Scott J."/>
            <person name="Pierce K.A."/>
            <person name="Xavier R.J."/>
            <person name="Alm E.J."/>
        </authorList>
    </citation>
    <scope>NUCLEOTIDE SEQUENCE [LARGE SCALE GENOMIC DNA]</scope>
    <source>
        <strain evidence="11 14">BIOML-A4</strain>
    </source>
</reference>
<evidence type="ECO:0000313" key="15">
    <source>
        <dbReference type="Proteomes" id="UP000516705"/>
    </source>
</evidence>
<keyword evidence="9" id="KW-0238">DNA-binding</keyword>
<dbReference type="InterPro" id="IPR001789">
    <property type="entry name" value="Sig_transdc_resp-reg_receiver"/>
</dbReference>
<evidence type="ECO:0000313" key="9">
    <source>
        <dbReference type="EMBL" id="MDB8605712.1"/>
    </source>
</evidence>
<evidence type="ECO:0000313" key="10">
    <source>
        <dbReference type="EMBL" id="MDB8613705.1"/>
    </source>
</evidence>
<dbReference type="PANTHER" id="PTHR37299">
    <property type="entry name" value="TRANSCRIPTIONAL REGULATOR-RELATED"/>
    <property type="match status" value="1"/>
</dbReference>
<dbReference type="EMBL" id="JJMT01000010">
    <property type="protein sequence ID" value="KEO45690.1"/>
    <property type="molecule type" value="Genomic_DNA"/>
</dbReference>
<dbReference type="PANTHER" id="PTHR37299:SF3">
    <property type="entry name" value="STAGE 0 SPORULATION PROTEIN A HOMOLOG"/>
    <property type="match status" value="1"/>
</dbReference>
<dbReference type="Proteomes" id="UP000516705">
    <property type="component" value="Chromosome"/>
</dbReference>
<dbReference type="Proteomes" id="UP001212483">
    <property type="component" value="Unassembled WGS sequence"/>
</dbReference>
<keyword evidence="3" id="KW-0010">Activator</keyword>
<evidence type="ECO:0000256" key="2">
    <source>
        <dbReference type="ARBA" id="ARBA00023012"/>
    </source>
</evidence>
<organism evidence="8 13">
    <name type="scientific">Streptococcus salivarius</name>
    <dbReference type="NCBI Taxonomy" id="1304"/>
    <lineage>
        <taxon>Bacteria</taxon>
        <taxon>Bacillati</taxon>
        <taxon>Bacillota</taxon>
        <taxon>Bacilli</taxon>
        <taxon>Lactobacillales</taxon>
        <taxon>Streptococcaceae</taxon>
        <taxon>Streptococcus</taxon>
    </lineage>
</organism>
<protein>
    <submittedName>
        <fullName evidence="8">Accessory gene regulator AgrA</fullName>
    </submittedName>
    <submittedName>
        <fullName evidence="9">LytTR family DNA-binding domain-containing protein</fullName>
    </submittedName>
    <submittedName>
        <fullName evidence="11 12">Response regulator</fullName>
    </submittedName>
</protein>
<gene>
    <name evidence="8" type="ORF">DL07_01250</name>
    <name evidence="11" type="ORF">GMC65_06240</name>
    <name evidence="12" type="ORF">HRE60_08710</name>
    <name evidence="9" type="ORF">PNU22_04350</name>
    <name evidence="10" type="ORF">PNU26_04755</name>
</gene>
<evidence type="ECO:0000313" key="11">
    <source>
        <dbReference type="EMBL" id="MTR27957.1"/>
    </source>
</evidence>
<evidence type="ECO:0000313" key="8">
    <source>
        <dbReference type="EMBL" id="KEO45690.1"/>
    </source>
</evidence>
<evidence type="ECO:0000256" key="4">
    <source>
        <dbReference type="ARBA" id="ARBA00037164"/>
    </source>
</evidence>
<evidence type="ECO:0000313" key="12">
    <source>
        <dbReference type="EMBL" id="QMI51727.1"/>
    </source>
</evidence>
<proteinExistence type="predicted"/>
<dbReference type="GO" id="GO:0000156">
    <property type="term" value="F:phosphorelay response regulator activity"/>
    <property type="evidence" value="ECO:0007669"/>
    <property type="project" value="InterPro"/>
</dbReference>
<evidence type="ECO:0000313" key="14">
    <source>
        <dbReference type="Proteomes" id="UP000439678"/>
    </source>
</evidence>
<dbReference type="Gene3D" id="3.40.50.2300">
    <property type="match status" value="1"/>
</dbReference>
<dbReference type="KEGG" id="ssah:HSISS4_01715"/>
<dbReference type="CDD" id="cd17533">
    <property type="entry name" value="REC_LytTR_AgrA-like"/>
    <property type="match status" value="1"/>
</dbReference>
<evidence type="ECO:0000256" key="3">
    <source>
        <dbReference type="ARBA" id="ARBA00023159"/>
    </source>
</evidence>
<dbReference type="PATRIC" id="fig|1304.173.peg.1826"/>
<dbReference type="Gene3D" id="2.40.50.1020">
    <property type="entry name" value="LytTr DNA-binding domain"/>
    <property type="match status" value="1"/>
</dbReference>
<keyword evidence="1" id="KW-0963">Cytoplasm</keyword>
<dbReference type="Proteomes" id="UP000027855">
    <property type="component" value="Unassembled WGS sequence"/>
</dbReference>
<dbReference type="PROSITE" id="PS50110">
    <property type="entry name" value="RESPONSE_REGULATORY"/>
    <property type="match status" value="1"/>
</dbReference>
<dbReference type="KEGG" id="strs:SSAL8618_09275"/>
<keyword evidence="5" id="KW-0597">Phosphoprotein</keyword>
<dbReference type="Pfam" id="PF04397">
    <property type="entry name" value="LytTR"/>
    <property type="match status" value="1"/>
</dbReference>
<dbReference type="PROSITE" id="PS50930">
    <property type="entry name" value="HTH_LYTTR"/>
    <property type="match status" value="1"/>
</dbReference>
<dbReference type="SMART" id="SM00448">
    <property type="entry name" value="REC"/>
    <property type="match status" value="1"/>
</dbReference>
<evidence type="ECO:0000256" key="1">
    <source>
        <dbReference type="ARBA" id="ARBA00022490"/>
    </source>
</evidence>
<dbReference type="InterPro" id="IPR046947">
    <property type="entry name" value="LytR-like"/>
</dbReference>
<sequence length="247" mass="28537">MNIYILEDDLMQQTRISDIIRELVSEGTFSVRKLEVFSKPHKLLSSINEKGNHQVFLLDIDIDGERKKGLEVASEIRQQDANAVIIFVTTHSEFAPISFKYKVSALDFIDKTVSNAEFKQQLKQTLTFVNQKVGDVDDDEIFVFETAQSRIQVPMRDIYYFATAVTPHKVMLITKTERLEFYANLGDITSVNKKLFSCHRSFLVNLDNISRIDKTQLMIYFENGDSCPVSRLKMKALLKKWSEVKEH</sequence>
<dbReference type="AlphaFoldDB" id="A0A074J030"/>
<dbReference type="InterPro" id="IPR011006">
    <property type="entry name" value="CheY-like_superfamily"/>
</dbReference>
<dbReference type="EMBL" id="WMYO01000005">
    <property type="protein sequence ID" value="MTR27957.1"/>
    <property type="molecule type" value="Genomic_DNA"/>
</dbReference>
<evidence type="ECO:0000256" key="5">
    <source>
        <dbReference type="PROSITE-ProRule" id="PRU00169"/>
    </source>
</evidence>
<name>A0A074J030_STRSL</name>
<dbReference type="EMBL" id="JAQMJO010000003">
    <property type="protein sequence ID" value="MDB8605712.1"/>
    <property type="molecule type" value="Genomic_DNA"/>
</dbReference>
<evidence type="ECO:0000259" key="6">
    <source>
        <dbReference type="PROSITE" id="PS50110"/>
    </source>
</evidence>
<dbReference type="RefSeq" id="WP_002885796.1">
    <property type="nucleotide sequence ID" value="NZ_BPPT01000004.1"/>
</dbReference>
<dbReference type="EMBL" id="JAQMJT010000003">
    <property type="protein sequence ID" value="MDB8613705.1"/>
    <property type="molecule type" value="Genomic_DNA"/>
</dbReference>
<dbReference type="InterPro" id="IPR007492">
    <property type="entry name" value="LytTR_DNA-bd_dom"/>
</dbReference>
<dbReference type="SMART" id="SM00850">
    <property type="entry name" value="LytTR"/>
    <property type="match status" value="1"/>
</dbReference>
<dbReference type="Proteomes" id="UP000439678">
    <property type="component" value="Unassembled WGS sequence"/>
</dbReference>
<dbReference type="Proteomes" id="UP001210204">
    <property type="component" value="Unassembled WGS sequence"/>
</dbReference>
<comment type="function">
    <text evidence="4">Required for high-level post-exponential phase expression of a series of secreted proteins.</text>
</comment>
<dbReference type="SUPFAM" id="SSF52172">
    <property type="entry name" value="CheY-like"/>
    <property type="match status" value="1"/>
</dbReference>
<reference evidence="12 15" key="3">
    <citation type="journal article" date="2020" name="Microbiol. Resour. Announc.">
        <title>Complete Genome Sequence of Streptococcus salivarius DB-B5, a Novel Probiotic Candidate Isolated from the Supragingival Plaque of a Healthy Female Subject.</title>
        <authorList>
            <person name="Fields F.R."/>
            <person name="Li X."/>
            <person name="Navarre W.W."/>
            <person name="Naito M."/>
        </authorList>
    </citation>
    <scope>NUCLEOTIDE SEQUENCE [LARGE SCALE GENOMIC DNA]</scope>
    <source>
        <strain evidence="12 15">DB-B5</strain>
    </source>
</reference>
<dbReference type="EMBL" id="CP054153">
    <property type="protein sequence ID" value="QMI51727.1"/>
    <property type="molecule type" value="Genomic_DNA"/>
</dbReference>